<evidence type="ECO:0000313" key="2">
    <source>
        <dbReference type="Proteomes" id="UP000265520"/>
    </source>
</evidence>
<dbReference type="Proteomes" id="UP000265520">
    <property type="component" value="Unassembled WGS sequence"/>
</dbReference>
<keyword evidence="2" id="KW-1185">Reference proteome</keyword>
<proteinExistence type="predicted"/>
<dbReference type="EMBL" id="LXQA011378053">
    <property type="protein sequence ID" value="MCI95168.1"/>
    <property type="molecule type" value="Genomic_DNA"/>
</dbReference>
<accession>A0A392W3G5</accession>
<reference evidence="1 2" key="1">
    <citation type="journal article" date="2018" name="Front. Plant Sci.">
        <title>Red Clover (Trifolium pratense) and Zigzag Clover (T. medium) - A Picture of Genomic Similarities and Differences.</title>
        <authorList>
            <person name="Dluhosova J."/>
            <person name="Istvanek J."/>
            <person name="Nedelnik J."/>
            <person name="Repkova J."/>
        </authorList>
    </citation>
    <scope>NUCLEOTIDE SEQUENCE [LARGE SCALE GENOMIC DNA]</scope>
    <source>
        <strain evidence="2">cv. 10/8</strain>
        <tissue evidence="1">Leaf</tissue>
    </source>
</reference>
<sequence length="15" mass="1502">MPAAAIFPSTPNGDL</sequence>
<organism evidence="1 2">
    <name type="scientific">Trifolium medium</name>
    <dbReference type="NCBI Taxonomy" id="97028"/>
    <lineage>
        <taxon>Eukaryota</taxon>
        <taxon>Viridiplantae</taxon>
        <taxon>Streptophyta</taxon>
        <taxon>Embryophyta</taxon>
        <taxon>Tracheophyta</taxon>
        <taxon>Spermatophyta</taxon>
        <taxon>Magnoliopsida</taxon>
        <taxon>eudicotyledons</taxon>
        <taxon>Gunneridae</taxon>
        <taxon>Pentapetalae</taxon>
        <taxon>rosids</taxon>
        <taxon>fabids</taxon>
        <taxon>Fabales</taxon>
        <taxon>Fabaceae</taxon>
        <taxon>Papilionoideae</taxon>
        <taxon>50 kb inversion clade</taxon>
        <taxon>NPAAA clade</taxon>
        <taxon>Hologalegina</taxon>
        <taxon>IRL clade</taxon>
        <taxon>Trifolieae</taxon>
        <taxon>Trifolium</taxon>
    </lineage>
</organism>
<protein>
    <submittedName>
        <fullName evidence="1">Uncharacterized protein</fullName>
    </submittedName>
</protein>
<comment type="caution">
    <text evidence="1">The sequence shown here is derived from an EMBL/GenBank/DDBJ whole genome shotgun (WGS) entry which is preliminary data.</text>
</comment>
<evidence type="ECO:0000313" key="1">
    <source>
        <dbReference type="EMBL" id="MCI95168.1"/>
    </source>
</evidence>
<name>A0A392W3G5_9FABA</name>
<feature type="non-terminal residue" evidence="1">
    <location>
        <position position="15"/>
    </location>
</feature>